<dbReference type="InterPro" id="IPR001647">
    <property type="entry name" value="HTH_TetR"/>
</dbReference>
<evidence type="ECO:0000259" key="6">
    <source>
        <dbReference type="PROSITE" id="PS50977"/>
    </source>
</evidence>
<comment type="caution">
    <text evidence="7">The sequence shown here is derived from an EMBL/GenBank/DDBJ whole genome shotgun (WGS) entry which is preliminary data.</text>
</comment>
<keyword evidence="4" id="KW-0804">Transcription</keyword>
<reference evidence="7 8" key="1">
    <citation type="submission" date="2020-08" db="EMBL/GenBank/DDBJ databases">
        <title>Sequencing the genomes of 1000 actinobacteria strains.</title>
        <authorList>
            <person name="Klenk H.-P."/>
        </authorList>
    </citation>
    <scope>NUCLEOTIDE SEQUENCE [LARGE SCALE GENOMIC DNA]</scope>
    <source>
        <strain evidence="7 8">DSM 45913</strain>
    </source>
</reference>
<keyword evidence="3 5" id="KW-0238">DNA-binding</keyword>
<keyword evidence="1" id="KW-0678">Repressor</keyword>
<sequence>MPKIVDPEERRRAVAEAVFRVVCRDGLEQASLRNVAAEAGLAIGSVRHYFDGHTELMVFAMREMSARVITRLTAHADRLLDTSAPLTPAEQREIVVGMLAEVLPLDDERRTEVIVWLSFAAAARTRPELRPHADELYDGLLALTTRTLEGARRAGRLRPQADVALEARRLCALLDGLSLEAAFHPGRLDADTMLAVLRTHLTALTRAAED</sequence>
<gene>
    <name evidence="7" type="ORF">FHU36_001063</name>
</gene>
<evidence type="ECO:0000256" key="4">
    <source>
        <dbReference type="ARBA" id="ARBA00023163"/>
    </source>
</evidence>
<dbReference type="InterPro" id="IPR036271">
    <property type="entry name" value="Tet_transcr_reg_TetR-rel_C_sf"/>
</dbReference>
<dbReference type="InterPro" id="IPR009057">
    <property type="entry name" value="Homeodomain-like_sf"/>
</dbReference>
<feature type="domain" description="HTH tetR-type" evidence="6">
    <location>
        <begin position="8"/>
        <end position="68"/>
    </location>
</feature>
<proteinExistence type="predicted"/>
<dbReference type="AlphaFoldDB" id="A0A7X0EWQ2"/>
<evidence type="ECO:0000256" key="2">
    <source>
        <dbReference type="ARBA" id="ARBA00023015"/>
    </source>
</evidence>
<evidence type="ECO:0000256" key="5">
    <source>
        <dbReference type="PROSITE-ProRule" id="PRU00335"/>
    </source>
</evidence>
<dbReference type="GO" id="GO:0000976">
    <property type="term" value="F:transcription cis-regulatory region binding"/>
    <property type="evidence" value="ECO:0007669"/>
    <property type="project" value="TreeGrafter"/>
</dbReference>
<keyword evidence="8" id="KW-1185">Reference proteome</keyword>
<evidence type="ECO:0000313" key="8">
    <source>
        <dbReference type="Proteomes" id="UP000583800"/>
    </source>
</evidence>
<dbReference type="Pfam" id="PF13977">
    <property type="entry name" value="TetR_C_6"/>
    <property type="match status" value="1"/>
</dbReference>
<dbReference type="PROSITE" id="PS50977">
    <property type="entry name" value="HTH_TETR_2"/>
    <property type="match status" value="1"/>
</dbReference>
<dbReference type="GO" id="GO:0003700">
    <property type="term" value="F:DNA-binding transcription factor activity"/>
    <property type="evidence" value="ECO:0007669"/>
    <property type="project" value="TreeGrafter"/>
</dbReference>
<evidence type="ECO:0000256" key="3">
    <source>
        <dbReference type="ARBA" id="ARBA00023125"/>
    </source>
</evidence>
<dbReference type="InterPro" id="IPR039538">
    <property type="entry name" value="BetI_C"/>
</dbReference>
<dbReference type="PANTHER" id="PTHR30055">
    <property type="entry name" value="HTH-TYPE TRANSCRIPTIONAL REGULATOR RUTR"/>
    <property type="match status" value="1"/>
</dbReference>
<evidence type="ECO:0000256" key="1">
    <source>
        <dbReference type="ARBA" id="ARBA00022491"/>
    </source>
</evidence>
<dbReference type="InterPro" id="IPR050109">
    <property type="entry name" value="HTH-type_TetR-like_transc_reg"/>
</dbReference>
<dbReference type="RefSeq" id="WP_185082652.1">
    <property type="nucleotide sequence ID" value="NZ_JACHJB010000001.1"/>
</dbReference>
<dbReference type="PANTHER" id="PTHR30055:SF226">
    <property type="entry name" value="HTH-TYPE TRANSCRIPTIONAL REGULATOR PKSA"/>
    <property type="match status" value="1"/>
</dbReference>
<accession>A0A7X0EWQ2</accession>
<dbReference type="Proteomes" id="UP000583800">
    <property type="component" value="Unassembled WGS sequence"/>
</dbReference>
<feature type="DNA-binding region" description="H-T-H motif" evidence="5">
    <location>
        <begin position="31"/>
        <end position="50"/>
    </location>
</feature>
<dbReference type="SUPFAM" id="SSF48498">
    <property type="entry name" value="Tetracyclin repressor-like, C-terminal domain"/>
    <property type="match status" value="1"/>
</dbReference>
<keyword evidence="2" id="KW-0805">Transcription regulation</keyword>
<evidence type="ECO:0000313" key="7">
    <source>
        <dbReference type="EMBL" id="MBB6344554.1"/>
    </source>
</evidence>
<protein>
    <submittedName>
        <fullName evidence="7">AcrR family transcriptional regulator</fullName>
    </submittedName>
</protein>
<dbReference type="Gene3D" id="1.10.357.10">
    <property type="entry name" value="Tetracycline Repressor, domain 2"/>
    <property type="match status" value="1"/>
</dbReference>
<dbReference type="SUPFAM" id="SSF46689">
    <property type="entry name" value="Homeodomain-like"/>
    <property type="match status" value="1"/>
</dbReference>
<name>A0A7X0EWQ2_9ACTN</name>
<dbReference type="EMBL" id="JACHJB010000001">
    <property type="protein sequence ID" value="MBB6344554.1"/>
    <property type="molecule type" value="Genomic_DNA"/>
</dbReference>
<organism evidence="7 8">
    <name type="scientific">Nonomuraea muscovyensis</name>
    <dbReference type="NCBI Taxonomy" id="1124761"/>
    <lineage>
        <taxon>Bacteria</taxon>
        <taxon>Bacillati</taxon>
        <taxon>Actinomycetota</taxon>
        <taxon>Actinomycetes</taxon>
        <taxon>Streptosporangiales</taxon>
        <taxon>Streptosporangiaceae</taxon>
        <taxon>Nonomuraea</taxon>
    </lineage>
</organism>